<proteinExistence type="predicted"/>
<accession>A0A089P5W9</accession>
<dbReference type="AlphaFoldDB" id="A0A089P5W9"/>
<organism evidence="2 3">
    <name type="scientific">Methylobacterium oryzae CBMB20</name>
    <dbReference type="NCBI Taxonomy" id="693986"/>
    <lineage>
        <taxon>Bacteria</taxon>
        <taxon>Pseudomonadati</taxon>
        <taxon>Pseudomonadota</taxon>
        <taxon>Alphaproteobacteria</taxon>
        <taxon>Hyphomicrobiales</taxon>
        <taxon>Methylobacteriaceae</taxon>
        <taxon>Methylobacterium</taxon>
    </lineage>
</organism>
<gene>
    <name evidence="2" type="ORF">MOC_5643</name>
</gene>
<name>A0A089P5W9_9HYPH</name>
<dbReference type="Proteomes" id="UP000029492">
    <property type="component" value="Chromosome"/>
</dbReference>
<protein>
    <submittedName>
        <fullName evidence="2">Protein of unassigned function</fullName>
    </submittedName>
</protein>
<dbReference type="KEGG" id="mor:MOC_5643"/>
<reference evidence="2 3" key="1">
    <citation type="journal article" date="2014" name="PLoS ONE">
        <title>Genome Information of Methylobacterium oryzae, a Plant-Probiotic Methylotroph in the Phyllosphere.</title>
        <authorList>
            <person name="Kwak M.J."/>
            <person name="Jeong H."/>
            <person name="Madhaiyan M."/>
            <person name="Lee Y."/>
            <person name="Sa T.M."/>
            <person name="Oh T.K."/>
            <person name="Kim J.F."/>
        </authorList>
    </citation>
    <scope>NUCLEOTIDE SEQUENCE [LARGE SCALE GENOMIC DNA]</scope>
    <source>
        <strain evidence="2 3">CBMB20</strain>
    </source>
</reference>
<dbReference type="HOGENOM" id="CLU_3100751_0_0_5"/>
<evidence type="ECO:0000256" key="1">
    <source>
        <dbReference type="SAM" id="MobiDB-lite"/>
    </source>
</evidence>
<evidence type="ECO:0000313" key="2">
    <source>
        <dbReference type="EMBL" id="AIQ93398.1"/>
    </source>
</evidence>
<keyword evidence="3" id="KW-1185">Reference proteome</keyword>
<feature type="compositionally biased region" description="Basic residues" evidence="1">
    <location>
        <begin position="7"/>
        <end position="17"/>
    </location>
</feature>
<dbReference type="EMBL" id="CP003811">
    <property type="protein sequence ID" value="AIQ93398.1"/>
    <property type="molecule type" value="Genomic_DNA"/>
</dbReference>
<evidence type="ECO:0000313" key="3">
    <source>
        <dbReference type="Proteomes" id="UP000029492"/>
    </source>
</evidence>
<sequence length="51" mass="5352">MCPARRRDARHPGRRAAGRGLCCGAERRGNPGICVTPPSRGIRAGRTAPGV</sequence>
<feature type="region of interest" description="Disordered" evidence="1">
    <location>
        <begin position="1"/>
        <end position="21"/>
    </location>
</feature>